<comment type="caution">
    <text evidence="2">The sequence shown here is derived from an EMBL/GenBank/DDBJ whole genome shotgun (WGS) entry which is preliminary data.</text>
</comment>
<dbReference type="AlphaFoldDB" id="A0A2A7BFU1"/>
<evidence type="ECO:0000256" key="1">
    <source>
        <dbReference type="SAM" id="SignalP"/>
    </source>
</evidence>
<proteinExistence type="predicted"/>
<sequence>MEAGDLLFRQDFSGGTSKMKTNSHRFLCALCALTVFISALFPASAFAAQAADTAAQTTLTTADAQEMQQADSAVTALTGSDAYAEMTRAQRLDAAVAQLQQLAEEGLVSARSLHVDEENGMVSFAYSCGALGGVLVEDPDEENTPFALSELPAVDLHEMSNAPQGDLGSAMIYYAFDNTVNSSRYPYYSYMKGFWTAMGLHTRIDTTVTVSDLKRMNDYGLCILSAHGSYYTYTSGFLFKQTRTEPVILLTEESDFYKDLYYGIDLLTHRVIKINGLYCITPSFFRAAYRGGQLKDTVVLSETCEFLGVSGSLDTSMADALLAGGAKAVAGYVNNVYTVYSRSMLWDTVNHLILGQTLQESVQHSMDTYGADDLVWYNAQGGKRPHAAAAYPLLFGDVGVRLIEPNAAPAPQEVQQAA</sequence>
<gene>
    <name evidence="2" type="ORF">CHR61_04685</name>
</gene>
<dbReference type="Proteomes" id="UP000220438">
    <property type="component" value="Unassembled WGS sequence"/>
</dbReference>
<feature type="chain" id="PRO_5012224846" description="Gingipain domain-containing protein" evidence="1">
    <location>
        <begin position="48"/>
        <end position="418"/>
    </location>
</feature>
<evidence type="ECO:0008006" key="4">
    <source>
        <dbReference type="Google" id="ProtNLM"/>
    </source>
</evidence>
<protein>
    <recommendedName>
        <fullName evidence="4">Gingipain domain-containing protein</fullName>
    </recommendedName>
</protein>
<accession>A0A2A7BFU1</accession>
<keyword evidence="1" id="KW-0732">Signal</keyword>
<organism evidence="2 3">
    <name type="scientific">Faecalibacterium prausnitzii</name>
    <dbReference type="NCBI Taxonomy" id="853"/>
    <lineage>
        <taxon>Bacteria</taxon>
        <taxon>Bacillati</taxon>
        <taxon>Bacillota</taxon>
        <taxon>Clostridia</taxon>
        <taxon>Eubacteriales</taxon>
        <taxon>Oscillospiraceae</taxon>
        <taxon>Faecalibacterium</taxon>
    </lineage>
</organism>
<name>A0A2A7BFU1_9FIRM</name>
<evidence type="ECO:0000313" key="2">
    <source>
        <dbReference type="EMBL" id="PDX90223.1"/>
    </source>
</evidence>
<reference evidence="2 3" key="1">
    <citation type="journal article" date="2017" name="Front. Microbiol.">
        <title>New Insights into the Diversity of the Genus Faecalibacterium.</title>
        <authorList>
            <person name="Benevides L."/>
            <person name="Burman S."/>
            <person name="Martin R."/>
            <person name="Robert V."/>
            <person name="Thomas M."/>
            <person name="Miquel S."/>
            <person name="Chain F."/>
            <person name="Sokol H."/>
            <person name="Bermudez-Humaran L.G."/>
            <person name="Morrison M."/>
            <person name="Langella P."/>
            <person name="Azevedo V.A."/>
            <person name="Chatel J.M."/>
            <person name="Soares S."/>
        </authorList>
    </citation>
    <scope>NUCLEOTIDE SEQUENCE [LARGE SCALE GENOMIC DNA]</scope>
    <source>
        <strain evidence="2 3">AHMP21</strain>
    </source>
</reference>
<dbReference type="EMBL" id="NOUW01000014">
    <property type="protein sequence ID" value="PDX90223.1"/>
    <property type="molecule type" value="Genomic_DNA"/>
</dbReference>
<feature type="signal peptide" evidence="1">
    <location>
        <begin position="1"/>
        <end position="47"/>
    </location>
</feature>
<evidence type="ECO:0000313" key="3">
    <source>
        <dbReference type="Proteomes" id="UP000220438"/>
    </source>
</evidence>